<dbReference type="PANTHER" id="PTHR12277:SF81">
    <property type="entry name" value="PROTEIN ABHD13"/>
    <property type="match status" value="1"/>
</dbReference>
<sequence length="226" mass="25277">AGKARIGTQMHKCRRQRRAMQGEDSDEGILRRMLAETSERPSAGPCVVPAFRRYVSRGLGRFHPSLATVAPQARDYLTQDCGEPLDSIVCYGQSLGSVPSIDLASRCCLGGVILHSALASGLRVIHEDLQTTPWFDIFKNVVKIADVQCPVFVIHGNQDLEVPIEHGRALHEACPPRFAAEPWWVQEAGHHDIETHWRSMYLRKLQLFLRSLAPVEQEDSEGQPFT</sequence>
<reference evidence="1" key="1">
    <citation type="submission" date="2023-10" db="EMBL/GenBank/DDBJ databases">
        <authorList>
            <person name="Chen Y."/>
            <person name="Shah S."/>
            <person name="Dougan E. K."/>
            <person name="Thang M."/>
            <person name="Chan C."/>
        </authorList>
    </citation>
    <scope>NUCLEOTIDE SEQUENCE [LARGE SCALE GENOMIC DNA]</scope>
</reference>
<evidence type="ECO:0000313" key="2">
    <source>
        <dbReference type="Proteomes" id="UP001189429"/>
    </source>
</evidence>
<comment type="caution">
    <text evidence="1">The sequence shown here is derived from an EMBL/GenBank/DDBJ whole genome shotgun (WGS) entry which is preliminary data.</text>
</comment>
<dbReference type="EMBL" id="CAUYUJ010018404">
    <property type="protein sequence ID" value="CAK0883345.1"/>
    <property type="molecule type" value="Genomic_DNA"/>
</dbReference>
<protein>
    <recommendedName>
        <fullName evidence="3">Peptidase S9 prolyl oligopeptidase catalytic domain-containing protein</fullName>
    </recommendedName>
</protein>
<name>A0ABN9WAQ9_9DINO</name>
<dbReference type="PANTHER" id="PTHR12277">
    <property type="entry name" value="ALPHA/BETA HYDROLASE DOMAIN-CONTAINING PROTEIN"/>
    <property type="match status" value="1"/>
</dbReference>
<dbReference type="InterPro" id="IPR029058">
    <property type="entry name" value="AB_hydrolase_fold"/>
</dbReference>
<keyword evidence="2" id="KW-1185">Reference proteome</keyword>
<dbReference type="Gene3D" id="3.40.50.1820">
    <property type="entry name" value="alpha/beta hydrolase"/>
    <property type="match status" value="1"/>
</dbReference>
<evidence type="ECO:0000313" key="1">
    <source>
        <dbReference type="EMBL" id="CAK0883345.1"/>
    </source>
</evidence>
<organism evidence="1 2">
    <name type="scientific">Prorocentrum cordatum</name>
    <dbReference type="NCBI Taxonomy" id="2364126"/>
    <lineage>
        <taxon>Eukaryota</taxon>
        <taxon>Sar</taxon>
        <taxon>Alveolata</taxon>
        <taxon>Dinophyceae</taxon>
        <taxon>Prorocentrales</taxon>
        <taxon>Prorocentraceae</taxon>
        <taxon>Prorocentrum</taxon>
    </lineage>
</organism>
<feature type="non-terminal residue" evidence="1">
    <location>
        <position position="1"/>
    </location>
</feature>
<dbReference type="SUPFAM" id="SSF53474">
    <property type="entry name" value="alpha/beta-Hydrolases"/>
    <property type="match status" value="1"/>
</dbReference>
<proteinExistence type="predicted"/>
<evidence type="ECO:0008006" key="3">
    <source>
        <dbReference type="Google" id="ProtNLM"/>
    </source>
</evidence>
<gene>
    <name evidence="1" type="ORF">PCOR1329_LOCUS65584</name>
</gene>
<dbReference type="Proteomes" id="UP001189429">
    <property type="component" value="Unassembled WGS sequence"/>
</dbReference>
<accession>A0ABN9WAQ9</accession>